<dbReference type="KEGG" id="cci:CC1G_04657"/>
<dbReference type="InterPro" id="IPR029058">
    <property type="entry name" value="AB_hydrolase_fold"/>
</dbReference>
<dbReference type="GO" id="GO:0016787">
    <property type="term" value="F:hydrolase activity"/>
    <property type="evidence" value="ECO:0007669"/>
    <property type="project" value="UniProtKB-KW"/>
</dbReference>
<dbReference type="InParanoid" id="A8N550"/>
<dbReference type="OMA" id="TNEYEHN"/>
<dbReference type="RefSeq" id="XP_001829968.2">
    <property type="nucleotide sequence ID" value="XM_001829916.2"/>
</dbReference>
<dbReference type="InterPro" id="IPR000073">
    <property type="entry name" value="AB_hydrolase_1"/>
</dbReference>
<feature type="domain" description="AB hydrolase-1" evidence="3">
    <location>
        <begin position="164"/>
        <end position="307"/>
    </location>
</feature>
<name>A8N550_COPC7</name>
<dbReference type="AlphaFoldDB" id="A8N550"/>
<evidence type="ECO:0000256" key="2">
    <source>
        <dbReference type="ARBA" id="ARBA00022801"/>
    </source>
</evidence>
<dbReference type="Gene3D" id="3.40.50.1820">
    <property type="entry name" value="alpha/beta hydrolase"/>
    <property type="match status" value="1"/>
</dbReference>
<keyword evidence="2" id="KW-0378">Hydrolase</keyword>
<evidence type="ECO:0000313" key="5">
    <source>
        <dbReference type="Proteomes" id="UP000001861"/>
    </source>
</evidence>
<proteinExistence type="inferred from homology"/>
<dbReference type="Pfam" id="PF00561">
    <property type="entry name" value="Abhydrolase_1"/>
    <property type="match status" value="1"/>
</dbReference>
<dbReference type="GeneID" id="6006407"/>
<organism evidence="4 5">
    <name type="scientific">Coprinopsis cinerea (strain Okayama-7 / 130 / ATCC MYA-4618 / FGSC 9003)</name>
    <name type="common">Inky cap fungus</name>
    <name type="synonym">Hormographiella aspergillata</name>
    <dbReference type="NCBI Taxonomy" id="240176"/>
    <lineage>
        <taxon>Eukaryota</taxon>
        <taxon>Fungi</taxon>
        <taxon>Dikarya</taxon>
        <taxon>Basidiomycota</taxon>
        <taxon>Agaricomycotina</taxon>
        <taxon>Agaricomycetes</taxon>
        <taxon>Agaricomycetidae</taxon>
        <taxon>Agaricales</taxon>
        <taxon>Agaricineae</taxon>
        <taxon>Psathyrellaceae</taxon>
        <taxon>Coprinopsis</taxon>
    </lineage>
</organism>
<dbReference type="eggNOG" id="ENOG502QSNW">
    <property type="taxonomic scope" value="Eukaryota"/>
</dbReference>
<dbReference type="OrthoDB" id="1898734at2759"/>
<dbReference type="PANTHER" id="PTHR43248">
    <property type="entry name" value="2-SUCCINYL-6-HYDROXY-2,4-CYCLOHEXADIENE-1-CARBOXYLATE SYNTHASE"/>
    <property type="match status" value="1"/>
</dbReference>
<evidence type="ECO:0000313" key="4">
    <source>
        <dbReference type="EMBL" id="EAU91890.2"/>
    </source>
</evidence>
<comment type="similarity">
    <text evidence="1">Belongs to the peptidase S33 family.</text>
</comment>
<gene>
    <name evidence="4" type="ORF">CC1G_04657</name>
</gene>
<dbReference type="InterPro" id="IPR051601">
    <property type="entry name" value="Serine_prot/Carboxylest_S33"/>
</dbReference>
<dbReference type="HOGENOM" id="CLU_024518_2_1_1"/>
<dbReference type="STRING" id="240176.A8N550"/>
<dbReference type="PANTHER" id="PTHR43248:SF2">
    <property type="entry name" value="PROLYL AMINOPEPTIDASE"/>
    <property type="match status" value="1"/>
</dbReference>
<dbReference type="SUPFAM" id="SSF53474">
    <property type="entry name" value="alpha/beta-Hydrolases"/>
    <property type="match status" value="1"/>
</dbReference>
<dbReference type="VEuPathDB" id="FungiDB:CC1G_04657"/>
<evidence type="ECO:0000259" key="3">
    <source>
        <dbReference type="Pfam" id="PF00561"/>
    </source>
</evidence>
<reference evidence="4 5" key="1">
    <citation type="journal article" date="2010" name="Proc. Natl. Acad. Sci. U.S.A.">
        <title>Insights into evolution of multicellular fungi from the assembled chromosomes of the mushroom Coprinopsis cinerea (Coprinus cinereus).</title>
        <authorList>
            <person name="Stajich J.E."/>
            <person name="Wilke S.K."/>
            <person name="Ahren D."/>
            <person name="Au C.H."/>
            <person name="Birren B.W."/>
            <person name="Borodovsky M."/>
            <person name="Burns C."/>
            <person name="Canback B."/>
            <person name="Casselton L.A."/>
            <person name="Cheng C.K."/>
            <person name="Deng J."/>
            <person name="Dietrich F.S."/>
            <person name="Fargo D.C."/>
            <person name="Farman M.L."/>
            <person name="Gathman A.C."/>
            <person name="Goldberg J."/>
            <person name="Guigo R."/>
            <person name="Hoegger P.J."/>
            <person name="Hooker J.B."/>
            <person name="Huggins A."/>
            <person name="James T.Y."/>
            <person name="Kamada T."/>
            <person name="Kilaru S."/>
            <person name="Kodira C."/>
            <person name="Kues U."/>
            <person name="Kupfer D."/>
            <person name="Kwan H.S."/>
            <person name="Lomsadze A."/>
            <person name="Li W."/>
            <person name="Lilly W.W."/>
            <person name="Ma L.J."/>
            <person name="Mackey A.J."/>
            <person name="Manning G."/>
            <person name="Martin F."/>
            <person name="Muraguchi H."/>
            <person name="Natvig D.O."/>
            <person name="Palmerini H."/>
            <person name="Ramesh M.A."/>
            <person name="Rehmeyer C.J."/>
            <person name="Roe B.A."/>
            <person name="Shenoy N."/>
            <person name="Stanke M."/>
            <person name="Ter-Hovhannisyan V."/>
            <person name="Tunlid A."/>
            <person name="Velagapudi R."/>
            <person name="Vision T.J."/>
            <person name="Zeng Q."/>
            <person name="Zolan M.E."/>
            <person name="Pukkila P.J."/>
        </authorList>
    </citation>
    <scope>NUCLEOTIDE SEQUENCE [LARGE SCALE GENOMIC DNA]</scope>
    <source>
        <strain evidence="5">Okayama-7 / 130 / ATCC MYA-4618 / FGSC 9003</strain>
    </source>
</reference>
<comment type="caution">
    <text evidence="4">The sequence shown here is derived from an EMBL/GenBank/DDBJ whole genome shotgun (WGS) entry which is preliminary data.</text>
</comment>
<evidence type="ECO:0000256" key="1">
    <source>
        <dbReference type="ARBA" id="ARBA00010088"/>
    </source>
</evidence>
<dbReference type="Proteomes" id="UP000001861">
    <property type="component" value="Unassembled WGS sequence"/>
</dbReference>
<protein>
    <submittedName>
        <fullName evidence="4">Proline iminopeptidase</fullName>
    </submittedName>
</protein>
<dbReference type="EMBL" id="AACS02000003">
    <property type="protein sequence ID" value="EAU91890.2"/>
    <property type="molecule type" value="Genomic_DNA"/>
</dbReference>
<accession>A8N550</accession>
<sequence length="520" mass="59099">MLLRRLAVLASKVFEYKLDNLGYLKTPVYACYHESLYIPNRPLQLTFSIATLPHVYSDSHGIEELCGIRRPKTHHGDCRAQLRGLLRSSAGGIPRQITTLCNGLKIVERFFDLPLDYSNPDGTKIRVFARQSIPLDKAKTPEEEDKLPFSGPGFEVPLRGNSGFAAELYKKGYQVLWIDQRGTGLSTPLSPDTLPPNVKSDQEIATYLKFFRADSIVKDCESIRKILLGHKEKPEDQKWSIIGQSFGGFCCLTYLSFHPEGVKEAFLTGGLAPLVNGPDPVYKALAPRVEKRNEIYYQKYPKDIQRVRKIMTYLEANQVKLPNGGNLTPRRFQHLGIDFGMQGGIDQVHQIVLRASNDLELFGKLSYKTLQTIEHAQSFDGNPLYAILHEAIYCQGQPSGWSAHRTLQSRSQFHWDKIFPDMFDDYTNLRPWKGAANILARDVTWGPLYDLEQLRNNEIKVSAVTYFNDMYVDFNLAQDTASKVGNVEQYITNQLVHDGIRQDAVDVIKKLFQLSSREFD</sequence>
<keyword evidence="5" id="KW-1185">Reference proteome</keyword>